<sequence>MEAPVVLGHFLDLPPDLLMCIVGRSLLTYIQLLSLSHGVRLRVRGTLRELSFDCDRELGHGSPKPTADALAALVGPCKSLAKLFFRPDDSSLEPTIFGCGRTEATCAGWVDEAFGGHDLLTVLEFFPTTSESAIELILLRLPGLLELRLGRDTQISTHLLATIARSCPHLQVLRSNSAISTNPLDVTALTPLSSSLRQFRCRYIPPSAHLDAFVSGLSAVGTVHIRRCRPAALEPLGAHLTRLSITDLGAKEEELPGPWLSRLEHLSLRDCPTFSVPLSRLLAANQATLQRLKLTINRPDAAGLAALWASLDAMPQLTHLELTYGELPQGAMTALPPALLGRLEHLTLTGSLASAPGSLCIASGRLKCLALWGAAAALSLDCPALVELRLPSLHTDQLTLKCPRLRLVESLPAWFMGFATPMPDLESASFLTDPIWLHDLLAGSPRLRSLQMRVSRPDVLAELCCPCACESLAVIYLELDVAELPKKPLVLRLPGRLETLWLSLSRHDAEDSDDDEWCPKAPLVDLHVEAPGLRFLDLDRSESELRMRLECPALTTLSLALGGGLYGPQITSLELDERTQLRSLALRDYCEPANLLGLLARHGVRLHHLALASAAAACAWPQLAAALGGLPRLTSLELGLGHAPSPLSLACPQLRTLNLKGMIERHKVVLACPLLEALSGLEAPDQLELALPARHLPPIQTCCTAADREVIEDEDFF</sequence>
<dbReference type="SUPFAM" id="SSF52047">
    <property type="entry name" value="RNI-like"/>
    <property type="match status" value="2"/>
</dbReference>
<comment type="caution">
    <text evidence="1">The sequence shown here is derived from an EMBL/GenBank/DDBJ whole genome shotgun (WGS) entry which is preliminary data.</text>
</comment>
<reference evidence="1" key="1">
    <citation type="journal article" date="2022" name="bioRxiv">
        <title>Genomics of Preaxostyla Flagellates Illuminates Evolutionary Transitions and the Path Towards Mitochondrial Loss.</title>
        <authorList>
            <person name="Novak L.V.F."/>
            <person name="Treitli S.C."/>
            <person name="Pyrih J."/>
            <person name="Halakuc P."/>
            <person name="Pipaliya S.V."/>
            <person name="Vacek V."/>
            <person name="Brzon O."/>
            <person name="Soukal P."/>
            <person name="Eme L."/>
            <person name="Dacks J.B."/>
            <person name="Karnkowska A."/>
            <person name="Elias M."/>
            <person name="Hampl V."/>
        </authorList>
    </citation>
    <scope>NUCLEOTIDE SEQUENCE</scope>
    <source>
        <strain evidence="1">RCP-MX</strain>
    </source>
</reference>
<accession>A0ABQ8UQY3</accession>
<evidence type="ECO:0000313" key="2">
    <source>
        <dbReference type="Proteomes" id="UP001141327"/>
    </source>
</evidence>
<gene>
    <name evidence="1" type="ORF">PAPYR_4918</name>
</gene>
<dbReference type="PANTHER" id="PTHR13318">
    <property type="entry name" value="PARTNER OF PAIRED, ISOFORM B-RELATED"/>
    <property type="match status" value="1"/>
</dbReference>
<organism evidence="1 2">
    <name type="scientific">Paratrimastix pyriformis</name>
    <dbReference type="NCBI Taxonomy" id="342808"/>
    <lineage>
        <taxon>Eukaryota</taxon>
        <taxon>Metamonada</taxon>
        <taxon>Preaxostyla</taxon>
        <taxon>Paratrimastigidae</taxon>
        <taxon>Paratrimastix</taxon>
    </lineage>
</organism>
<proteinExistence type="predicted"/>
<dbReference type="Proteomes" id="UP001141327">
    <property type="component" value="Unassembled WGS sequence"/>
</dbReference>
<dbReference type="Gene3D" id="3.80.10.10">
    <property type="entry name" value="Ribonuclease Inhibitor"/>
    <property type="match status" value="3"/>
</dbReference>
<dbReference type="EMBL" id="JAPMOS010000022">
    <property type="protein sequence ID" value="KAJ4459120.1"/>
    <property type="molecule type" value="Genomic_DNA"/>
</dbReference>
<name>A0ABQ8UQY3_9EUKA</name>
<protein>
    <submittedName>
        <fullName evidence="1">Uncharacterized protein</fullName>
    </submittedName>
</protein>
<keyword evidence="2" id="KW-1185">Reference proteome</keyword>
<evidence type="ECO:0000313" key="1">
    <source>
        <dbReference type="EMBL" id="KAJ4459120.1"/>
    </source>
</evidence>
<dbReference type="InterPro" id="IPR032675">
    <property type="entry name" value="LRR_dom_sf"/>
</dbReference>